<dbReference type="PROSITE" id="PS00491">
    <property type="entry name" value="PROLINE_PEPTIDASE"/>
    <property type="match status" value="1"/>
</dbReference>
<keyword evidence="1 3" id="KW-0479">Metal-binding</keyword>
<evidence type="ECO:0000313" key="7">
    <source>
        <dbReference type="Proteomes" id="UP000430222"/>
    </source>
</evidence>
<evidence type="ECO:0000256" key="3">
    <source>
        <dbReference type="RuleBase" id="RU000590"/>
    </source>
</evidence>
<evidence type="ECO:0000259" key="4">
    <source>
        <dbReference type="Pfam" id="PF00557"/>
    </source>
</evidence>
<dbReference type="Gene3D" id="3.40.350.10">
    <property type="entry name" value="Creatinase/prolidase N-terminal domain"/>
    <property type="match status" value="1"/>
</dbReference>
<dbReference type="GO" id="GO:0046872">
    <property type="term" value="F:metal ion binding"/>
    <property type="evidence" value="ECO:0007669"/>
    <property type="project" value="UniProtKB-KW"/>
</dbReference>
<dbReference type="PANTHER" id="PTHR46112:SF3">
    <property type="entry name" value="AMINOPEPTIDASE YPDF"/>
    <property type="match status" value="1"/>
</dbReference>
<dbReference type="Pfam" id="PF00557">
    <property type="entry name" value="Peptidase_M24"/>
    <property type="match status" value="1"/>
</dbReference>
<organism evidence="6 7">
    <name type="scientific">Selenomonas montiformis</name>
    <dbReference type="NCBI Taxonomy" id="2652285"/>
    <lineage>
        <taxon>Bacteria</taxon>
        <taxon>Bacillati</taxon>
        <taxon>Bacillota</taxon>
        <taxon>Negativicutes</taxon>
        <taxon>Selenomonadales</taxon>
        <taxon>Selenomonadaceae</taxon>
        <taxon>Selenomonas</taxon>
    </lineage>
</organism>
<dbReference type="SUPFAM" id="SSF53092">
    <property type="entry name" value="Creatinase/prolidase N-terminal domain"/>
    <property type="match status" value="1"/>
</dbReference>
<evidence type="ECO:0000256" key="2">
    <source>
        <dbReference type="ARBA" id="ARBA00022801"/>
    </source>
</evidence>
<dbReference type="InterPro" id="IPR000994">
    <property type="entry name" value="Pept_M24"/>
</dbReference>
<dbReference type="EMBL" id="VUNL01000003">
    <property type="protein sequence ID" value="MSV24377.1"/>
    <property type="molecule type" value="Genomic_DNA"/>
</dbReference>
<name>A0A6I2UT34_9FIRM</name>
<feature type="domain" description="Peptidase M24" evidence="4">
    <location>
        <begin position="137"/>
        <end position="339"/>
    </location>
</feature>
<gene>
    <name evidence="6" type="ORF">FYJ78_04090</name>
</gene>
<dbReference type="InterPro" id="IPR029149">
    <property type="entry name" value="Creatin/AminoP/Spt16_N"/>
</dbReference>
<dbReference type="RefSeq" id="WP_154620145.1">
    <property type="nucleotide sequence ID" value="NZ_CBCTNG010000002.1"/>
</dbReference>
<dbReference type="SUPFAM" id="SSF55920">
    <property type="entry name" value="Creatinase/aminopeptidase"/>
    <property type="match status" value="1"/>
</dbReference>
<dbReference type="Gene3D" id="3.90.230.10">
    <property type="entry name" value="Creatinase/methionine aminopeptidase superfamily"/>
    <property type="match status" value="1"/>
</dbReference>
<proteinExistence type="inferred from homology"/>
<dbReference type="CDD" id="cd01092">
    <property type="entry name" value="APP-like"/>
    <property type="match status" value="1"/>
</dbReference>
<comment type="similarity">
    <text evidence="3">Belongs to the peptidase M24B family.</text>
</comment>
<dbReference type="GO" id="GO:0004177">
    <property type="term" value="F:aminopeptidase activity"/>
    <property type="evidence" value="ECO:0007669"/>
    <property type="project" value="UniProtKB-KW"/>
</dbReference>
<evidence type="ECO:0000259" key="5">
    <source>
        <dbReference type="Pfam" id="PF01321"/>
    </source>
</evidence>
<comment type="caution">
    <text evidence="6">The sequence shown here is derived from an EMBL/GenBank/DDBJ whole genome shotgun (WGS) entry which is preliminary data.</text>
</comment>
<dbReference type="Pfam" id="PF01321">
    <property type="entry name" value="Creatinase_N"/>
    <property type="match status" value="1"/>
</dbReference>
<dbReference type="InterPro" id="IPR036005">
    <property type="entry name" value="Creatinase/aminopeptidase-like"/>
</dbReference>
<evidence type="ECO:0000313" key="6">
    <source>
        <dbReference type="EMBL" id="MSV24377.1"/>
    </source>
</evidence>
<dbReference type="InterPro" id="IPR000587">
    <property type="entry name" value="Creatinase_N"/>
</dbReference>
<accession>A0A6I2UT34</accession>
<keyword evidence="7" id="KW-1185">Reference proteome</keyword>
<protein>
    <submittedName>
        <fullName evidence="6">Aminopeptidase P family protein</fullName>
    </submittedName>
</protein>
<dbReference type="PANTHER" id="PTHR46112">
    <property type="entry name" value="AMINOPEPTIDASE"/>
    <property type="match status" value="1"/>
</dbReference>
<keyword evidence="6" id="KW-0031">Aminopeptidase</keyword>
<feature type="domain" description="Creatinase N-terminal" evidence="5">
    <location>
        <begin position="5"/>
        <end position="129"/>
    </location>
</feature>
<dbReference type="InterPro" id="IPR001131">
    <property type="entry name" value="Peptidase_M24B_aminopep-P_CS"/>
</dbReference>
<dbReference type="Proteomes" id="UP000430222">
    <property type="component" value="Unassembled WGS sequence"/>
</dbReference>
<dbReference type="InterPro" id="IPR050659">
    <property type="entry name" value="Peptidase_M24B"/>
</dbReference>
<dbReference type="AlphaFoldDB" id="A0A6I2UT34"/>
<evidence type="ECO:0000256" key="1">
    <source>
        <dbReference type="ARBA" id="ARBA00022723"/>
    </source>
</evidence>
<sequence length="356" mass="39607">MNEARLSAIRALLPEKKIDAVIVTKEANLYYFSGFRGDDTVLIITEDRALLITDNRYTEQASQQAPLFEVVEQKEGLLKKTAECVKKLECQSVGFEGNALSYADFSVLQALLKPICFDTSLQLDSLRQIKEKEEIRHIRKACAIADAGFADMLTYIRPGMTELQVAAHLEHCMRENGSEKTSFPTIVASGIRGSLPHGIATNRVICEGELVTMDYGAVYEGYDSDITRTICVGAADEKQKRIYHAVLESQELALTLIRPEVSGRSVHLAVKKNLARYGLDSYFGHGLGHSLGLEIHEEPRMSLSRDFILKQNMLITDEPGVYIPGWGGLRIEDTVLITADGCEPLTKSRKELIEIL</sequence>
<keyword evidence="2" id="KW-0378">Hydrolase</keyword>
<keyword evidence="6" id="KW-0645">Protease</keyword>
<reference evidence="6 7" key="1">
    <citation type="submission" date="2019-08" db="EMBL/GenBank/DDBJ databases">
        <title>In-depth cultivation of the pig gut microbiome towards novel bacterial diversity and tailored functional studies.</title>
        <authorList>
            <person name="Wylensek D."/>
            <person name="Hitch T.C.A."/>
            <person name="Clavel T."/>
        </authorList>
    </citation>
    <scope>NUCLEOTIDE SEQUENCE [LARGE SCALE GENOMIC DNA]</scope>
    <source>
        <strain evidence="7">WCA-380-WT-3B3</strain>
    </source>
</reference>